<evidence type="ECO:0000313" key="1">
    <source>
        <dbReference type="EMBL" id="NPC66468.1"/>
    </source>
</evidence>
<evidence type="ECO:0008006" key="3">
    <source>
        <dbReference type="Google" id="ProtNLM"/>
    </source>
</evidence>
<dbReference type="Proteomes" id="UP000623090">
    <property type="component" value="Unassembled WGS sequence"/>
</dbReference>
<comment type="caution">
    <text evidence="1">The sequence shown here is derived from an EMBL/GenBank/DDBJ whole genome shotgun (WGS) entry which is preliminary data.</text>
</comment>
<name>A0ABX2ADQ6_9PROT</name>
<organism evidence="1 2">
    <name type="scientific">Komagataeibacter melomenusus</name>
    <dbReference type="NCBI Taxonomy" id="2766578"/>
    <lineage>
        <taxon>Bacteria</taxon>
        <taxon>Pseudomonadati</taxon>
        <taxon>Pseudomonadota</taxon>
        <taxon>Alphaproteobacteria</taxon>
        <taxon>Acetobacterales</taxon>
        <taxon>Acetobacteraceae</taxon>
        <taxon>Komagataeibacter</taxon>
    </lineage>
</organism>
<gene>
    <name evidence="1" type="ORF">HNW77_08705</name>
</gene>
<sequence length="85" mass="9419">MDENQPVLVAIPALILLLLRKEEEKGSPLTKEEVLSIRDNAACMTVPYFAALQASKQRGYDDISLENAWEDWCQVRPGLVGDGTS</sequence>
<protein>
    <recommendedName>
        <fullName evidence="3">Phage protein</fullName>
    </recommendedName>
</protein>
<accession>A0ABX2ADQ6</accession>
<reference evidence="1 2" key="1">
    <citation type="journal article" date="2020" name="Microorganisms">
        <title>Description of Komagataeibacter melaceti sp. nov. and Komagataeibacter melomenusus sp. nov. Isolated from Apple Cider Vinegar.</title>
        <authorList>
            <person name="Maric L."/>
            <person name="Cleenwerck I."/>
            <person name="Accetto T."/>
            <person name="Vandamme P."/>
            <person name="Trcek J."/>
        </authorList>
    </citation>
    <scope>NUCLEOTIDE SEQUENCE [LARGE SCALE GENOMIC DNA]</scope>
    <source>
        <strain evidence="1 2">AV436</strain>
    </source>
</reference>
<keyword evidence="2" id="KW-1185">Reference proteome</keyword>
<dbReference type="RefSeq" id="WP_172156936.1">
    <property type="nucleotide sequence ID" value="NZ_JABJWC010000018.1"/>
</dbReference>
<dbReference type="EMBL" id="JABJWC010000018">
    <property type="protein sequence ID" value="NPC66468.1"/>
    <property type="molecule type" value="Genomic_DNA"/>
</dbReference>
<evidence type="ECO:0000313" key="2">
    <source>
        <dbReference type="Proteomes" id="UP000623090"/>
    </source>
</evidence>
<proteinExistence type="predicted"/>